<organism evidence="2 3">
    <name type="scientific">Amphibacillus indicireducens</name>
    <dbReference type="NCBI Taxonomy" id="1076330"/>
    <lineage>
        <taxon>Bacteria</taxon>
        <taxon>Bacillati</taxon>
        <taxon>Bacillota</taxon>
        <taxon>Bacilli</taxon>
        <taxon>Bacillales</taxon>
        <taxon>Bacillaceae</taxon>
        <taxon>Amphibacillus</taxon>
    </lineage>
</organism>
<keyword evidence="3" id="KW-1185">Reference proteome</keyword>
<name>A0ABP7VQC3_9BACI</name>
<dbReference type="Pfam" id="PF04854">
    <property type="entry name" value="DUF624"/>
    <property type="match status" value="1"/>
</dbReference>
<evidence type="ECO:0000313" key="2">
    <source>
        <dbReference type="EMBL" id="GAA4072269.1"/>
    </source>
</evidence>
<evidence type="ECO:0000313" key="3">
    <source>
        <dbReference type="Proteomes" id="UP001501734"/>
    </source>
</evidence>
<gene>
    <name evidence="2" type="ORF">GCM10022410_17220</name>
</gene>
<keyword evidence="1" id="KW-0472">Membrane</keyword>
<feature type="transmembrane region" description="Helical" evidence="1">
    <location>
        <begin position="171"/>
        <end position="193"/>
    </location>
</feature>
<accession>A0ABP7VQC3</accession>
<keyword evidence="1" id="KW-1133">Transmembrane helix</keyword>
<evidence type="ECO:0000256" key="1">
    <source>
        <dbReference type="SAM" id="Phobius"/>
    </source>
</evidence>
<comment type="caution">
    <text evidence="2">The sequence shown here is derived from an EMBL/GenBank/DDBJ whole genome shotgun (WGS) entry which is preliminary data.</text>
</comment>
<proteinExistence type="predicted"/>
<feature type="transmembrane region" description="Helical" evidence="1">
    <location>
        <begin position="73"/>
        <end position="95"/>
    </location>
</feature>
<feature type="transmembrane region" description="Helical" evidence="1">
    <location>
        <begin position="107"/>
        <end position="130"/>
    </location>
</feature>
<dbReference type="EMBL" id="BAABDL010000089">
    <property type="protein sequence ID" value="GAA4072269.1"/>
    <property type="molecule type" value="Genomic_DNA"/>
</dbReference>
<keyword evidence="1" id="KW-0812">Transmembrane</keyword>
<sequence length="205" mass="23498">MTQSLYKFTVWISQLAILNLLWLGFSLLGFVVFGFFPATVAMFIVLRSWLRGEDDLPIFSTFWRAFRAEFFKANGYGLIIVGIGVIVYSNLVFMSVNDSRSMLLFHIPLYTFVIFVALTLLYLFPVYAHYDLGFFHTIKQAFLIMMIQPIQTVVMLVGIVASVVVMRFIPALSFFFGGSFIALLIMATCYHSFQTIEQKQKSRPN</sequence>
<protein>
    <submittedName>
        <fullName evidence="2">YesL family protein</fullName>
    </submittedName>
</protein>
<dbReference type="RefSeq" id="WP_344912244.1">
    <property type="nucleotide sequence ID" value="NZ_BAABDL010000089.1"/>
</dbReference>
<feature type="transmembrane region" description="Helical" evidence="1">
    <location>
        <begin position="142"/>
        <end position="165"/>
    </location>
</feature>
<dbReference type="Proteomes" id="UP001501734">
    <property type="component" value="Unassembled WGS sequence"/>
</dbReference>
<feature type="transmembrane region" description="Helical" evidence="1">
    <location>
        <begin position="20"/>
        <end position="46"/>
    </location>
</feature>
<reference evidence="3" key="1">
    <citation type="journal article" date="2019" name="Int. J. Syst. Evol. Microbiol.">
        <title>The Global Catalogue of Microorganisms (GCM) 10K type strain sequencing project: providing services to taxonomists for standard genome sequencing and annotation.</title>
        <authorList>
            <consortium name="The Broad Institute Genomics Platform"/>
            <consortium name="The Broad Institute Genome Sequencing Center for Infectious Disease"/>
            <person name="Wu L."/>
            <person name="Ma J."/>
        </authorList>
    </citation>
    <scope>NUCLEOTIDE SEQUENCE [LARGE SCALE GENOMIC DNA]</scope>
    <source>
        <strain evidence="3">JCM 17250</strain>
    </source>
</reference>
<dbReference type="InterPro" id="IPR006938">
    <property type="entry name" value="DUF624"/>
</dbReference>